<dbReference type="InterPro" id="IPR025403">
    <property type="entry name" value="TgpA-like_C"/>
</dbReference>
<accession>A0A124G697</accession>
<name>A0A124G697_9EURY</name>
<keyword evidence="2" id="KW-0812">Transmembrane</keyword>
<evidence type="ECO:0000256" key="1">
    <source>
        <dbReference type="SAM" id="MobiDB-lite"/>
    </source>
</evidence>
<sequence>MRSVLFAAAFALVTALFLFCLVAVAPSPVLYAPENGSSTDDHFNPAVLKHSVQEREEDVLEAMGDLLNATGTVTLYLSSDNIPASEEELRAYLDGIEDLRGLVIELEMDESDIDTFLACNRKNLEYLSGLKNATERFGELERLEIRWNDPTNPYEITSRVYEGEALRRKIRDLSDRYASQKSQILDISDRFDLDTTRYLQSVDDVAAIAEKADRYQEEQQEAAARMIAGAGGSAVSPEDRPLISLTVSPETAVYRDVVRISGTHAGPVHANRSIGIFVDGTEAITTETDAEGCFSAAFLVERIPAGVHTVYATDYLHHSDLGSFWVVAEDTVLDLTLLRQDDSRLVTFLVSLRTVTRIPVRNATVDMYVFSIPAGTITTNESGRYERAFYLWYPTTYAYQAKFEPGSLPLNPSESDIQEIVIENMLTPRLTTTLWTACLVAAVSLGGALYFRHSRRRPVRSHDEGRDEAPEEPLPPDEEPPVVVADTAVRTTITPPTSSGEGREAVHRWFLQLREEAGRTLGTDRPDTLTPREVLLLLHGRVPESDLKAFVAAHERHVYGRIPVSDGEYASITELFDSVTAHLRGDRH</sequence>
<feature type="region of interest" description="Disordered" evidence="1">
    <location>
        <begin position="456"/>
        <end position="482"/>
    </location>
</feature>
<dbReference type="AlphaFoldDB" id="A0A124G697"/>
<dbReference type="EMBL" id="LGHE01000002">
    <property type="protein sequence ID" value="KUL05683.1"/>
    <property type="molecule type" value="Genomic_DNA"/>
</dbReference>
<dbReference type="Pfam" id="PF13559">
    <property type="entry name" value="DUF4129"/>
    <property type="match status" value="1"/>
</dbReference>
<gene>
    <name evidence="4" type="ORF">XE10_0043</name>
</gene>
<protein>
    <recommendedName>
        <fullName evidence="3">Protein-glutamine gamma-glutamyltransferase-like C-terminal domain-containing protein</fullName>
    </recommendedName>
</protein>
<feature type="compositionally biased region" description="Acidic residues" evidence="1">
    <location>
        <begin position="469"/>
        <end position="480"/>
    </location>
</feature>
<keyword evidence="2" id="KW-1133">Transmembrane helix</keyword>
<evidence type="ECO:0000259" key="3">
    <source>
        <dbReference type="Pfam" id="PF13559"/>
    </source>
</evidence>
<evidence type="ECO:0000313" key="5">
    <source>
        <dbReference type="Proteomes" id="UP000054598"/>
    </source>
</evidence>
<reference evidence="5" key="1">
    <citation type="journal article" date="2015" name="MBio">
        <title>Genome-Resolved Metagenomic Analysis Reveals Roles for Candidate Phyla and Other Microbial Community Members in Biogeochemical Transformations in Oil Reservoirs.</title>
        <authorList>
            <person name="Hu P."/>
            <person name="Tom L."/>
            <person name="Singh A."/>
            <person name="Thomas B.C."/>
            <person name="Baker B.J."/>
            <person name="Piceno Y.M."/>
            <person name="Andersen G.L."/>
            <person name="Banfield J.F."/>
        </authorList>
    </citation>
    <scope>NUCLEOTIDE SEQUENCE [LARGE SCALE GENOMIC DNA]</scope>
</reference>
<organism evidence="4 5">
    <name type="scientific">Methanoculleus marisnigri</name>
    <dbReference type="NCBI Taxonomy" id="2198"/>
    <lineage>
        <taxon>Archaea</taxon>
        <taxon>Methanobacteriati</taxon>
        <taxon>Methanobacteriota</taxon>
        <taxon>Stenosarchaea group</taxon>
        <taxon>Methanomicrobia</taxon>
        <taxon>Methanomicrobiales</taxon>
        <taxon>Methanomicrobiaceae</taxon>
        <taxon>Methanoculleus</taxon>
    </lineage>
</organism>
<comment type="caution">
    <text evidence="4">The sequence shown here is derived from an EMBL/GenBank/DDBJ whole genome shotgun (WGS) entry which is preliminary data.</text>
</comment>
<evidence type="ECO:0000256" key="2">
    <source>
        <dbReference type="SAM" id="Phobius"/>
    </source>
</evidence>
<feature type="domain" description="Protein-glutamine gamma-glutamyltransferase-like C-terminal" evidence="3">
    <location>
        <begin position="511"/>
        <end position="575"/>
    </location>
</feature>
<dbReference type="Proteomes" id="UP000054598">
    <property type="component" value="Unassembled WGS sequence"/>
</dbReference>
<dbReference type="PATRIC" id="fig|2198.3.peg.1430"/>
<evidence type="ECO:0000313" key="4">
    <source>
        <dbReference type="EMBL" id="KUL05683.1"/>
    </source>
</evidence>
<proteinExistence type="predicted"/>
<feature type="transmembrane region" description="Helical" evidence="2">
    <location>
        <begin position="434"/>
        <end position="451"/>
    </location>
</feature>
<keyword evidence="2" id="KW-0472">Membrane</keyword>